<name>A0A5C5XWS3_9BACT</name>
<keyword evidence="2" id="KW-0472">Membrane</keyword>
<dbReference type="Proteomes" id="UP000318053">
    <property type="component" value="Unassembled WGS sequence"/>
</dbReference>
<gene>
    <name evidence="3" type="ORF">CA85_22500</name>
</gene>
<comment type="caution">
    <text evidence="3">The sequence shown here is derived from an EMBL/GenBank/DDBJ whole genome shotgun (WGS) entry which is preliminary data.</text>
</comment>
<dbReference type="PANTHER" id="PTHR35038">
    <property type="entry name" value="DISSIMILATORY SULFITE REDUCTASE SIRA"/>
    <property type="match status" value="1"/>
</dbReference>
<keyword evidence="1" id="KW-0732">Signal</keyword>
<evidence type="ECO:0000256" key="2">
    <source>
        <dbReference type="SAM" id="Phobius"/>
    </source>
</evidence>
<sequence>MTLVRNDIPSTTPRPSVRRARFHPSVPLRGAQAVRASVLSMLLGCLWISTPGLAQERLVDHFPEAAKSGCMTCHGEIEPIREIGSEMLNQIMARGESMGDPAGCIVCHNGDATETEDKAIAHGGDDFYPDPGSPWVNDETCGQCHQEQVKIQWQSLMMTEAGKIQGTCWSFGAMTGYEHKYGNYAVENPKDPKERLGTDTYLAYMQRLRELEPNVFVDRHEPLPEAVGFDELDKLQDNPELAAFTYIRQECNRCHHAVKGRSKRGDFRGMGCSSCHIPYSNEGFYEGNDPSIPTDEPTHPLTHQIQGTRGATVTIHETSYHGLSVETCTTCHNRGKRVGVSFQGLMESPYTSPSTESGGEQPSLHSKHYIAMEQDIHYQKGMKCQDCHTSIDVHGDGFLNPTTLAAVQIECSDCHGTPDKYPWELPIGFMDEFEMTPASGEPRGVTDQQLPHTWAGYQHDKKDGFLLTARGNPYENTVRDGDEVIVYTAEGKDLRLTPLKKLIEEDKVSTRGLVAMQGVSKHLDRMECYTCHSSWTPQCYGCHVKVDYSQKDQCPQCDESQTGFDWIAAGRKHMQDEFRTTDGEEQFDTVIPGKVTESRSYLRWEEPMMGVNGEGRVTPLAPGCQPSVTIVGADGKTILTNHIFKTPAGIEGSGEGGQLAIDMSPTQPHTMTKNARSCESCHSSDKALGLGISGTRPWNETHFADIETTDGTILSKRAQPQQPAIENLDHDWSQIVDRDGNQLATVGHHWKLSRAFNKEEIDHMQREGTCIACHREIPQNSMAINLLHHVAKYTGQLPKTNEQHMGLVNKIVLLSAWVQVAAAGGGAIAGIAGVFWWRRKRAIGRTESSGL</sequence>
<evidence type="ECO:0000313" key="4">
    <source>
        <dbReference type="Proteomes" id="UP000318053"/>
    </source>
</evidence>
<proteinExistence type="predicted"/>
<dbReference type="InterPro" id="IPR036280">
    <property type="entry name" value="Multihaem_cyt_sf"/>
</dbReference>
<keyword evidence="2" id="KW-1133">Transmembrane helix</keyword>
<dbReference type="EMBL" id="SJPK01000004">
    <property type="protein sequence ID" value="TWT67400.1"/>
    <property type="molecule type" value="Genomic_DNA"/>
</dbReference>
<evidence type="ECO:0000313" key="3">
    <source>
        <dbReference type="EMBL" id="TWT67400.1"/>
    </source>
</evidence>
<protein>
    <submittedName>
        <fullName evidence="3">Uncharacterized protein</fullName>
    </submittedName>
</protein>
<accession>A0A5C5XWS3</accession>
<dbReference type="AlphaFoldDB" id="A0A5C5XWS3"/>
<keyword evidence="2" id="KW-0812">Transmembrane</keyword>
<organism evidence="3 4">
    <name type="scientific">Allorhodopirellula solitaria</name>
    <dbReference type="NCBI Taxonomy" id="2527987"/>
    <lineage>
        <taxon>Bacteria</taxon>
        <taxon>Pseudomonadati</taxon>
        <taxon>Planctomycetota</taxon>
        <taxon>Planctomycetia</taxon>
        <taxon>Pirellulales</taxon>
        <taxon>Pirellulaceae</taxon>
        <taxon>Allorhodopirellula</taxon>
    </lineage>
</organism>
<keyword evidence="4" id="KW-1185">Reference proteome</keyword>
<reference evidence="3 4" key="1">
    <citation type="submission" date="2019-02" db="EMBL/GenBank/DDBJ databases">
        <title>Deep-cultivation of Planctomycetes and their phenomic and genomic characterization uncovers novel biology.</title>
        <authorList>
            <person name="Wiegand S."/>
            <person name="Jogler M."/>
            <person name="Boedeker C."/>
            <person name="Pinto D."/>
            <person name="Vollmers J."/>
            <person name="Rivas-Marin E."/>
            <person name="Kohn T."/>
            <person name="Peeters S.H."/>
            <person name="Heuer A."/>
            <person name="Rast P."/>
            <person name="Oberbeckmann S."/>
            <person name="Bunk B."/>
            <person name="Jeske O."/>
            <person name="Meyerdierks A."/>
            <person name="Storesund J.E."/>
            <person name="Kallscheuer N."/>
            <person name="Luecker S."/>
            <person name="Lage O.M."/>
            <person name="Pohl T."/>
            <person name="Merkel B.J."/>
            <person name="Hornburger P."/>
            <person name="Mueller R.-W."/>
            <person name="Bruemmer F."/>
            <person name="Labrenz M."/>
            <person name="Spormann A.M."/>
            <person name="Op Den Camp H."/>
            <person name="Overmann J."/>
            <person name="Amann R."/>
            <person name="Jetten M.S.M."/>
            <person name="Mascher T."/>
            <person name="Medema M.H."/>
            <person name="Devos D.P."/>
            <person name="Kaster A.-K."/>
            <person name="Ovreas L."/>
            <person name="Rohde M."/>
            <person name="Galperin M.Y."/>
            <person name="Jogler C."/>
        </authorList>
    </citation>
    <scope>NUCLEOTIDE SEQUENCE [LARGE SCALE GENOMIC DNA]</scope>
    <source>
        <strain evidence="3 4">CA85</strain>
    </source>
</reference>
<evidence type="ECO:0000256" key="1">
    <source>
        <dbReference type="ARBA" id="ARBA00022729"/>
    </source>
</evidence>
<dbReference type="SUPFAM" id="SSF48695">
    <property type="entry name" value="Multiheme cytochromes"/>
    <property type="match status" value="2"/>
</dbReference>
<dbReference type="InterPro" id="IPR051829">
    <property type="entry name" value="Multiheme_Cytochr_ET"/>
</dbReference>
<feature type="transmembrane region" description="Helical" evidence="2">
    <location>
        <begin position="811"/>
        <end position="837"/>
    </location>
</feature>